<sequence>MGTRMIHLRIGQIVFPGGKEVPPETRKVFVSILPSGDGATATLTGSELLHTTTFWSFRFYDPRDSYISILILQQENGKPVEVSRLSLPITWFTVNAVVRSAFPMLTKTPENGEPMIYLDVHITDTGALPFSAPLGPLLVTPAWEVPEGHSGYLNSNQQYPPTQTNHA</sequence>
<keyword evidence="2" id="KW-1185">Reference proteome</keyword>
<name>A0ABR2IJ69_9EUKA</name>
<organism evidence="1 2">
    <name type="scientific">Tritrichomonas musculus</name>
    <dbReference type="NCBI Taxonomy" id="1915356"/>
    <lineage>
        <taxon>Eukaryota</taxon>
        <taxon>Metamonada</taxon>
        <taxon>Parabasalia</taxon>
        <taxon>Tritrichomonadida</taxon>
        <taxon>Tritrichomonadidae</taxon>
        <taxon>Tritrichomonas</taxon>
    </lineage>
</organism>
<evidence type="ECO:0000313" key="1">
    <source>
        <dbReference type="EMBL" id="KAK8863658.1"/>
    </source>
</evidence>
<dbReference type="EMBL" id="JAPFFF010000017">
    <property type="protein sequence ID" value="KAK8863658.1"/>
    <property type="molecule type" value="Genomic_DNA"/>
</dbReference>
<comment type="caution">
    <text evidence="1">The sequence shown here is derived from an EMBL/GenBank/DDBJ whole genome shotgun (WGS) entry which is preliminary data.</text>
</comment>
<accession>A0ABR2IJ69</accession>
<protein>
    <submittedName>
        <fullName evidence="1">Uncharacterized protein</fullName>
    </submittedName>
</protein>
<reference evidence="1 2" key="1">
    <citation type="submission" date="2024-04" db="EMBL/GenBank/DDBJ databases">
        <title>Tritrichomonas musculus Genome.</title>
        <authorList>
            <person name="Alves-Ferreira E."/>
            <person name="Grigg M."/>
            <person name="Lorenzi H."/>
            <person name="Galac M."/>
        </authorList>
    </citation>
    <scope>NUCLEOTIDE SEQUENCE [LARGE SCALE GENOMIC DNA]</scope>
    <source>
        <strain evidence="1 2">EAF2021</strain>
    </source>
</reference>
<dbReference type="Proteomes" id="UP001470230">
    <property type="component" value="Unassembled WGS sequence"/>
</dbReference>
<gene>
    <name evidence="1" type="ORF">M9Y10_011346</name>
</gene>
<proteinExistence type="predicted"/>
<evidence type="ECO:0000313" key="2">
    <source>
        <dbReference type="Proteomes" id="UP001470230"/>
    </source>
</evidence>